<evidence type="ECO:0000256" key="1">
    <source>
        <dbReference type="SAM" id="SignalP"/>
    </source>
</evidence>
<name>A0A6B2LTP9_9EUKA</name>
<accession>A0A6B2LTP9</accession>
<reference evidence="2" key="1">
    <citation type="journal article" date="2020" name="J. Eukaryot. Microbiol.">
        <title>De novo Sequencing, Assembly and Annotation of the Transcriptome for the Free-Living Testate Amoeba Arcella intermedia.</title>
        <authorList>
            <person name="Ribeiro G.M."/>
            <person name="Porfirio-Sousa A.L."/>
            <person name="Maurer-Alcala X.X."/>
            <person name="Katz L.A."/>
            <person name="Lahr D.J.G."/>
        </authorList>
    </citation>
    <scope>NUCLEOTIDE SEQUENCE</scope>
</reference>
<protein>
    <recommendedName>
        <fullName evidence="3">PLAC8 family protein</fullName>
    </recommendedName>
</protein>
<feature type="signal peptide" evidence="1">
    <location>
        <begin position="1"/>
        <end position="29"/>
    </location>
</feature>
<sequence length="97" mass="10865">MSDWSTGLCGCFEDFGICILTWFLPCVQSAYNKSKADGRDCHCCDGCCYGIVSEYFTRTQIKAKYGIAQDPCNDCCTVFWCMHCATCQHGRQLKDSA</sequence>
<dbReference type="PANTHER" id="PTHR15907">
    <property type="entry name" value="DUF614 FAMILY PROTEIN-RELATED"/>
    <property type="match status" value="1"/>
</dbReference>
<keyword evidence="1" id="KW-0732">Signal</keyword>
<evidence type="ECO:0000313" key="2">
    <source>
        <dbReference type="EMBL" id="NDV40602.1"/>
    </source>
</evidence>
<dbReference type="AlphaFoldDB" id="A0A6B2LTP9"/>
<dbReference type="Pfam" id="PF04749">
    <property type="entry name" value="PLAC8"/>
    <property type="match status" value="1"/>
</dbReference>
<evidence type="ECO:0008006" key="3">
    <source>
        <dbReference type="Google" id="ProtNLM"/>
    </source>
</evidence>
<dbReference type="EMBL" id="GIBP01011633">
    <property type="protein sequence ID" value="NDV40602.1"/>
    <property type="molecule type" value="Transcribed_RNA"/>
</dbReference>
<feature type="chain" id="PRO_5025519397" description="PLAC8 family protein" evidence="1">
    <location>
        <begin position="30"/>
        <end position="97"/>
    </location>
</feature>
<dbReference type="NCBIfam" id="TIGR01571">
    <property type="entry name" value="A_thal_Cys_rich"/>
    <property type="match status" value="1"/>
</dbReference>
<organism evidence="2">
    <name type="scientific">Arcella intermedia</name>
    <dbReference type="NCBI Taxonomy" id="1963864"/>
    <lineage>
        <taxon>Eukaryota</taxon>
        <taxon>Amoebozoa</taxon>
        <taxon>Tubulinea</taxon>
        <taxon>Elardia</taxon>
        <taxon>Arcellinida</taxon>
        <taxon>Sphaerothecina</taxon>
        <taxon>Arcellidae</taxon>
        <taxon>Arcella</taxon>
    </lineage>
</organism>
<dbReference type="InterPro" id="IPR006461">
    <property type="entry name" value="PLAC_motif_containing"/>
</dbReference>
<proteinExistence type="predicted"/>